<dbReference type="Pfam" id="PF13687">
    <property type="entry name" value="DUF4153"/>
    <property type="match status" value="1"/>
</dbReference>
<feature type="transmembrane region" description="Helical" evidence="2">
    <location>
        <begin position="533"/>
        <end position="552"/>
    </location>
</feature>
<feature type="transmembrane region" description="Helical" evidence="2">
    <location>
        <begin position="310"/>
        <end position="331"/>
    </location>
</feature>
<feature type="transmembrane region" description="Helical" evidence="2">
    <location>
        <begin position="437"/>
        <end position="456"/>
    </location>
</feature>
<evidence type="ECO:0000313" key="3">
    <source>
        <dbReference type="EMBL" id="MEV0708365.1"/>
    </source>
</evidence>
<comment type="caution">
    <text evidence="3">The sequence shown here is derived from an EMBL/GenBank/DDBJ whole genome shotgun (WGS) entry which is preliminary data.</text>
</comment>
<dbReference type="InterPro" id="IPR025291">
    <property type="entry name" value="DUF4153"/>
</dbReference>
<proteinExistence type="predicted"/>
<keyword evidence="2" id="KW-0472">Membrane</keyword>
<evidence type="ECO:0000313" key="4">
    <source>
        <dbReference type="Proteomes" id="UP001551695"/>
    </source>
</evidence>
<feature type="transmembrane region" description="Helical" evidence="2">
    <location>
        <begin position="502"/>
        <end position="526"/>
    </location>
</feature>
<gene>
    <name evidence="3" type="ORF">AB0I48_12430</name>
</gene>
<evidence type="ECO:0000256" key="2">
    <source>
        <dbReference type="SAM" id="Phobius"/>
    </source>
</evidence>
<dbReference type="EMBL" id="JBFAKC010000005">
    <property type="protein sequence ID" value="MEV0708365.1"/>
    <property type="molecule type" value="Genomic_DNA"/>
</dbReference>
<keyword evidence="2" id="KW-0812">Transmembrane</keyword>
<name>A0ABV3FSV9_9NOCA</name>
<feature type="compositionally biased region" description="Low complexity" evidence="1">
    <location>
        <begin position="88"/>
        <end position="106"/>
    </location>
</feature>
<keyword evidence="2" id="KW-1133">Transmembrane helix</keyword>
<feature type="compositionally biased region" description="Polar residues" evidence="1">
    <location>
        <begin position="50"/>
        <end position="59"/>
    </location>
</feature>
<feature type="transmembrane region" description="Helical" evidence="2">
    <location>
        <begin position="246"/>
        <end position="267"/>
    </location>
</feature>
<dbReference type="RefSeq" id="WP_357783050.1">
    <property type="nucleotide sequence ID" value="NZ_JBFAKC010000005.1"/>
</dbReference>
<organism evidence="3 4">
    <name type="scientific">Nocardia aurea</name>
    <dbReference type="NCBI Taxonomy" id="2144174"/>
    <lineage>
        <taxon>Bacteria</taxon>
        <taxon>Bacillati</taxon>
        <taxon>Actinomycetota</taxon>
        <taxon>Actinomycetes</taxon>
        <taxon>Mycobacteriales</taxon>
        <taxon>Nocardiaceae</taxon>
        <taxon>Nocardia</taxon>
    </lineage>
</organism>
<dbReference type="Proteomes" id="UP001551695">
    <property type="component" value="Unassembled WGS sequence"/>
</dbReference>
<accession>A0ABV3FSV9</accession>
<feature type="transmembrane region" description="Helical" evidence="2">
    <location>
        <begin position="393"/>
        <end position="417"/>
    </location>
</feature>
<evidence type="ECO:0000256" key="1">
    <source>
        <dbReference type="SAM" id="MobiDB-lite"/>
    </source>
</evidence>
<feature type="region of interest" description="Disordered" evidence="1">
    <location>
        <begin position="1"/>
        <end position="106"/>
    </location>
</feature>
<feature type="transmembrane region" description="Helical" evidence="2">
    <location>
        <begin position="468"/>
        <end position="490"/>
    </location>
</feature>
<feature type="transmembrane region" description="Helical" evidence="2">
    <location>
        <begin position="351"/>
        <end position="372"/>
    </location>
</feature>
<keyword evidence="4" id="KW-1185">Reference proteome</keyword>
<feature type="transmembrane region" description="Helical" evidence="2">
    <location>
        <begin position="279"/>
        <end position="298"/>
    </location>
</feature>
<protein>
    <submittedName>
        <fullName evidence="3">DUF4173 domain-containing protein</fullName>
    </submittedName>
</protein>
<sequence length="623" mass="65367">MAQRSGDGEGSMTDHGEKANEREADAAEATSDSTTVEDAAAEISDDHRVPTTTSVQGTAPSVPAPETGKRSTLTDADHIPIPPPGPTPSATSVSASSGPAPAGWPIVSGGSAPYVRIPRRRHVVCPPGVLPAAFVSGTVAAAAIPLDRPGLGWLLAAAVSAVAVFEVDRRARRSATPIRSVPAARAAEAASPSTESGSAAAVAVIDSETAQDDRGVSPLALVVGNRERIWWTAIGLGLLSVGTFRAAGWLFVLCVIAASVAGSLAVIGRRTARGTWHDVAAVPLATISAAIPWAYARAEGIRGNGPSVRTSWSILVTGALLAVLVPLLASADATFGALVGDVVPEVGTGAVLRWISLFVVVGAGSLGAMYLLAGPPPTAVDAAPERGLRRLEWALPMGALTALFALFVAVQFVALFGGDDYVQRTSGLTYAEYARTGFWQLSIVSVLTLAVIMVVLHLAGRDNATDRAWLRILTGAVSTLSLVIVASALARMWTYQQAYGFTVLRLLVEVFELWLGLIFVLVLVALPRLDLAWLPRAALGTAFATLLALAVIDPERLIADRNIDRWEHGESLDTDYLTTLSPDILPALTRLPAPMGTPIRYSIRAEVPDDSWNSWNRSRARAR</sequence>
<reference evidence="3 4" key="1">
    <citation type="submission" date="2024-06" db="EMBL/GenBank/DDBJ databases">
        <title>The Natural Products Discovery Center: Release of the First 8490 Sequenced Strains for Exploring Actinobacteria Biosynthetic Diversity.</title>
        <authorList>
            <person name="Kalkreuter E."/>
            <person name="Kautsar S.A."/>
            <person name="Yang D."/>
            <person name="Bader C.D."/>
            <person name="Teijaro C.N."/>
            <person name="Fluegel L."/>
            <person name="Davis C.M."/>
            <person name="Simpson J.R."/>
            <person name="Lauterbach L."/>
            <person name="Steele A.D."/>
            <person name="Gui C."/>
            <person name="Meng S."/>
            <person name="Li G."/>
            <person name="Viehrig K."/>
            <person name="Ye F."/>
            <person name="Su P."/>
            <person name="Kiefer A.F."/>
            <person name="Nichols A."/>
            <person name="Cepeda A.J."/>
            <person name="Yan W."/>
            <person name="Fan B."/>
            <person name="Jiang Y."/>
            <person name="Adhikari A."/>
            <person name="Zheng C.-J."/>
            <person name="Schuster L."/>
            <person name="Cowan T.M."/>
            <person name="Smanski M.J."/>
            <person name="Chevrette M.G."/>
            <person name="De Carvalho L.P.S."/>
            <person name="Shen B."/>
        </authorList>
    </citation>
    <scope>NUCLEOTIDE SEQUENCE [LARGE SCALE GENOMIC DNA]</scope>
    <source>
        <strain evidence="3 4">NPDC050403</strain>
    </source>
</reference>
<feature type="compositionally biased region" description="Basic and acidic residues" evidence="1">
    <location>
        <begin position="12"/>
        <end position="25"/>
    </location>
</feature>